<proteinExistence type="predicted"/>
<dbReference type="Proteomes" id="UP001500621">
    <property type="component" value="Unassembled WGS sequence"/>
</dbReference>
<dbReference type="InterPro" id="IPR036614">
    <property type="entry name" value="RusA-like_sf"/>
</dbReference>
<gene>
    <name evidence="1" type="ORF">GCM10023226_16880</name>
</gene>
<dbReference type="SUPFAM" id="SSF103084">
    <property type="entry name" value="Holliday junction resolvase RusA"/>
    <property type="match status" value="1"/>
</dbReference>
<evidence type="ECO:0000313" key="2">
    <source>
        <dbReference type="Proteomes" id="UP001500621"/>
    </source>
</evidence>
<dbReference type="RefSeq" id="WP_345264696.1">
    <property type="nucleotide sequence ID" value="NZ_BAABIM010000002.1"/>
</dbReference>
<name>A0ABP8W3G6_9ACTN</name>
<dbReference type="Gene3D" id="3.30.1330.70">
    <property type="entry name" value="Holliday junction resolvase RusA"/>
    <property type="match status" value="1"/>
</dbReference>
<organism evidence="1 2">
    <name type="scientific">Nocardioides nanhaiensis</name>
    <dbReference type="NCBI Taxonomy" id="1476871"/>
    <lineage>
        <taxon>Bacteria</taxon>
        <taxon>Bacillati</taxon>
        <taxon>Actinomycetota</taxon>
        <taxon>Actinomycetes</taxon>
        <taxon>Propionibacteriales</taxon>
        <taxon>Nocardioidaceae</taxon>
        <taxon>Nocardioides</taxon>
    </lineage>
</organism>
<comment type="caution">
    <text evidence="1">The sequence shown here is derived from an EMBL/GenBank/DDBJ whole genome shotgun (WGS) entry which is preliminary data.</text>
</comment>
<dbReference type="EMBL" id="BAABIM010000002">
    <property type="protein sequence ID" value="GAA4680327.1"/>
    <property type="molecule type" value="Genomic_DNA"/>
</dbReference>
<protein>
    <submittedName>
        <fullName evidence="1">Uncharacterized protein</fullName>
    </submittedName>
</protein>
<evidence type="ECO:0000313" key="1">
    <source>
        <dbReference type="EMBL" id="GAA4680327.1"/>
    </source>
</evidence>
<accession>A0ABP8W3G6</accession>
<sequence>MTDAEPPLVLVHTIWLPLPWTSLPLSLNDRGGWQGRHGPIRTTLNEARAAIRAHDLPRVVGAEVVLHLWPTDRRRRDADNMGATLKVCQDALVAEDVLPDDSWVHVPFSGHRIHAPTKTPPHGARFVLEVRPCD</sequence>
<reference evidence="2" key="1">
    <citation type="journal article" date="2019" name="Int. J. Syst. Evol. Microbiol.">
        <title>The Global Catalogue of Microorganisms (GCM) 10K type strain sequencing project: providing services to taxonomists for standard genome sequencing and annotation.</title>
        <authorList>
            <consortium name="The Broad Institute Genomics Platform"/>
            <consortium name="The Broad Institute Genome Sequencing Center for Infectious Disease"/>
            <person name="Wu L."/>
            <person name="Ma J."/>
        </authorList>
    </citation>
    <scope>NUCLEOTIDE SEQUENCE [LARGE SCALE GENOMIC DNA]</scope>
    <source>
        <strain evidence="2">JCM 18127</strain>
    </source>
</reference>
<keyword evidence="2" id="KW-1185">Reference proteome</keyword>